<evidence type="ECO:0000313" key="2">
    <source>
        <dbReference type="EMBL" id="KIM52186.1"/>
    </source>
</evidence>
<dbReference type="AlphaFoldDB" id="A0A0C3D7W5"/>
<dbReference type="HOGENOM" id="CLU_1152330_0_0_1"/>
<dbReference type="Proteomes" id="UP000053989">
    <property type="component" value="Unassembled WGS sequence"/>
</dbReference>
<evidence type="ECO:0000313" key="3">
    <source>
        <dbReference type="Proteomes" id="UP000053989"/>
    </source>
</evidence>
<dbReference type="EMBL" id="KN822221">
    <property type="protein sequence ID" value="KIM52186.1"/>
    <property type="molecule type" value="Genomic_DNA"/>
</dbReference>
<dbReference type="OrthoDB" id="2686736at2759"/>
<name>A0A0C3D7W5_9AGAM</name>
<organism evidence="2 3">
    <name type="scientific">Scleroderma citrinum Foug A</name>
    <dbReference type="NCBI Taxonomy" id="1036808"/>
    <lineage>
        <taxon>Eukaryota</taxon>
        <taxon>Fungi</taxon>
        <taxon>Dikarya</taxon>
        <taxon>Basidiomycota</taxon>
        <taxon>Agaricomycotina</taxon>
        <taxon>Agaricomycetes</taxon>
        <taxon>Agaricomycetidae</taxon>
        <taxon>Boletales</taxon>
        <taxon>Sclerodermatineae</taxon>
        <taxon>Sclerodermataceae</taxon>
        <taxon>Scleroderma</taxon>
    </lineage>
</organism>
<dbReference type="STRING" id="1036808.A0A0C3D7W5"/>
<feature type="region of interest" description="Disordered" evidence="1">
    <location>
        <begin position="92"/>
        <end position="117"/>
    </location>
</feature>
<keyword evidence="3" id="KW-1185">Reference proteome</keyword>
<evidence type="ECO:0008006" key="4">
    <source>
        <dbReference type="Google" id="ProtNLM"/>
    </source>
</evidence>
<accession>A0A0C3D7W5</accession>
<proteinExistence type="predicted"/>
<reference evidence="3" key="2">
    <citation type="submission" date="2015-01" db="EMBL/GenBank/DDBJ databases">
        <title>Evolutionary Origins and Diversification of the Mycorrhizal Mutualists.</title>
        <authorList>
            <consortium name="DOE Joint Genome Institute"/>
            <consortium name="Mycorrhizal Genomics Consortium"/>
            <person name="Kohler A."/>
            <person name="Kuo A."/>
            <person name="Nagy L.G."/>
            <person name="Floudas D."/>
            <person name="Copeland A."/>
            <person name="Barry K.W."/>
            <person name="Cichocki N."/>
            <person name="Veneault-Fourrey C."/>
            <person name="LaButti K."/>
            <person name="Lindquist E.A."/>
            <person name="Lipzen A."/>
            <person name="Lundell T."/>
            <person name="Morin E."/>
            <person name="Murat C."/>
            <person name="Riley R."/>
            <person name="Ohm R."/>
            <person name="Sun H."/>
            <person name="Tunlid A."/>
            <person name="Henrissat B."/>
            <person name="Grigoriev I.V."/>
            <person name="Hibbett D.S."/>
            <person name="Martin F."/>
        </authorList>
    </citation>
    <scope>NUCLEOTIDE SEQUENCE [LARGE SCALE GENOMIC DNA]</scope>
    <source>
        <strain evidence="3">Foug A</strain>
    </source>
</reference>
<gene>
    <name evidence="2" type="ORF">SCLCIDRAFT_32872</name>
</gene>
<evidence type="ECO:0000256" key="1">
    <source>
        <dbReference type="SAM" id="MobiDB-lite"/>
    </source>
</evidence>
<sequence length="241" mass="26458">MDWEGAVQQLIQNQQNFGQAFAQFLTHQANLAPAVPAKKIVVTPEAYDSSPQKFHEWWSKVKVWVATTHAAASDQQKAAAVYSRLEGPRAGRFAQARQQGPQQGWAVQPQVDPHNDDERVKAVRESDDKMGIIALESELDGALRILNYRLSLTADNIAHTIYNYQISLLQSKIDKTHKKMVEDVDTQCTTDCVDTSASFVSPSSSAMVLSTGVPRSGPAPDVKGGVLNSHVLIKGQNFFGI</sequence>
<reference evidence="2 3" key="1">
    <citation type="submission" date="2014-04" db="EMBL/GenBank/DDBJ databases">
        <authorList>
            <consortium name="DOE Joint Genome Institute"/>
            <person name="Kuo A."/>
            <person name="Kohler A."/>
            <person name="Nagy L.G."/>
            <person name="Floudas D."/>
            <person name="Copeland A."/>
            <person name="Barry K.W."/>
            <person name="Cichocki N."/>
            <person name="Veneault-Fourrey C."/>
            <person name="LaButti K."/>
            <person name="Lindquist E.A."/>
            <person name="Lipzen A."/>
            <person name="Lundell T."/>
            <person name="Morin E."/>
            <person name="Murat C."/>
            <person name="Sun H."/>
            <person name="Tunlid A."/>
            <person name="Henrissat B."/>
            <person name="Grigoriev I.V."/>
            <person name="Hibbett D.S."/>
            <person name="Martin F."/>
            <person name="Nordberg H.P."/>
            <person name="Cantor M.N."/>
            <person name="Hua S.X."/>
        </authorList>
    </citation>
    <scope>NUCLEOTIDE SEQUENCE [LARGE SCALE GENOMIC DNA]</scope>
    <source>
        <strain evidence="2 3">Foug A</strain>
    </source>
</reference>
<dbReference type="InParanoid" id="A0A0C3D7W5"/>
<protein>
    <recommendedName>
        <fullName evidence="4">Retrotransposon gag domain-containing protein</fullName>
    </recommendedName>
</protein>